<dbReference type="InterPro" id="IPR015847">
    <property type="entry name" value="ExoRNase_PH_dom2"/>
</dbReference>
<feature type="binding site" evidence="6">
    <location>
        <begin position="129"/>
        <end position="131"/>
    </location>
    <ligand>
        <name>phosphate</name>
        <dbReference type="ChEBI" id="CHEBI:43474"/>
        <note>substrate</note>
    </ligand>
</feature>
<evidence type="ECO:0000256" key="3">
    <source>
        <dbReference type="ARBA" id="ARBA00022555"/>
    </source>
</evidence>
<dbReference type="Pfam" id="PF03725">
    <property type="entry name" value="RNase_PH_C"/>
    <property type="match status" value="1"/>
</dbReference>
<dbReference type="GO" id="GO:0009022">
    <property type="term" value="F:tRNA nucleotidyltransferase activity"/>
    <property type="evidence" value="ECO:0007669"/>
    <property type="project" value="UniProtKB-EC"/>
</dbReference>
<dbReference type="InterPro" id="IPR050080">
    <property type="entry name" value="RNase_PH"/>
</dbReference>
<reference evidence="9 10" key="1">
    <citation type="submission" date="2020-08" db="EMBL/GenBank/DDBJ databases">
        <title>Genomic Encyclopedia of Type Strains, Phase III (KMG-III): the genomes of soil and plant-associated and newly described type strains.</title>
        <authorList>
            <person name="Whitman W."/>
        </authorList>
    </citation>
    <scope>NUCLEOTIDE SEQUENCE [LARGE SCALE GENOMIC DNA]</scope>
    <source>
        <strain evidence="9 10">CECT 7247</strain>
    </source>
</reference>
<dbReference type="Proteomes" id="UP000574369">
    <property type="component" value="Unassembled WGS sequence"/>
</dbReference>
<comment type="similarity">
    <text evidence="1 6">Belongs to the RNase PH family.</text>
</comment>
<dbReference type="EC" id="2.7.7.56" evidence="6"/>
<keyword evidence="6 9" id="KW-0548">Nucleotidyltransferase</keyword>
<keyword evidence="5" id="KW-0694">RNA-binding</keyword>
<evidence type="ECO:0000313" key="10">
    <source>
        <dbReference type="Proteomes" id="UP000574369"/>
    </source>
</evidence>
<evidence type="ECO:0000256" key="2">
    <source>
        <dbReference type="ARBA" id="ARBA00022552"/>
    </source>
</evidence>
<evidence type="ECO:0000256" key="4">
    <source>
        <dbReference type="ARBA" id="ARBA00022694"/>
    </source>
</evidence>
<comment type="subunit">
    <text evidence="6">Homohexameric ring arranged as a trimer of dimers.</text>
</comment>
<evidence type="ECO:0000256" key="5">
    <source>
        <dbReference type="ARBA" id="ARBA00022884"/>
    </source>
</evidence>
<dbReference type="Pfam" id="PF01138">
    <property type="entry name" value="RNase_PH"/>
    <property type="match status" value="1"/>
</dbReference>
<dbReference type="Gene3D" id="3.30.230.70">
    <property type="entry name" value="GHMP Kinase, N-terminal domain"/>
    <property type="match status" value="1"/>
</dbReference>
<keyword evidence="2 6" id="KW-0698">rRNA processing</keyword>
<comment type="caution">
    <text evidence="9">The sequence shown here is derived from an EMBL/GenBank/DDBJ whole genome shotgun (WGS) entry which is preliminary data.</text>
</comment>
<feature type="binding site" evidence="6">
    <location>
        <position position="91"/>
    </location>
    <ligand>
        <name>phosphate</name>
        <dbReference type="ChEBI" id="CHEBI:43474"/>
        <note>substrate</note>
    </ligand>
</feature>
<evidence type="ECO:0000256" key="1">
    <source>
        <dbReference type="ARBA" id="ARBA00006678"/>
    </source>
</evidence>
<gene>
    <name evidence="6" type="primary">rph</name>
    <name evidence="9" type="ORF">FHS28_001698</name>
</gene>
<dbReference type="EMBL" id="JACHXO010000002">
    <property type="protein sequence ID" value="MBB3194313.1"/>
    <property type="molecule type" value="Genomic_DNA"/>
</dbReference>
<dbReference type="HAMAP" id="MF_00564">
    <property type="entry name" value="RNase_PH"/>
    <property type="match status" value="1"/>
</dbReference>
<feature type="domain" description="Exoribonuclease phosphorolytic" evidence="7">
    <location>
        <begin position="16"/>
        <end position="145"/>
    </location>
</feature>
<dbReference type="InterPro" id="IPR018336">
    <property type="entry name" value="RNase_PH_CS"/>
</dbReference>
<dbReference type="CDD" id="cd11362">
    <property type="entry name" value="RNase_PH_bact"/>
    <property type="match status" value="1"/>
</dbReference>
<dbReference type="InterPro" id="IPR001247">
    <property type="entry name" value="ExoRNase_PH_dom1"/>
</dbReference>
<sequence length="244" mass="26235">MTAIASRPQGRAADALRPVRITRHYTRHAEGAVLIEFGDTKVLCTASVEEKVPPHKKGSGEGWVTAEYGMLPRATHTRSDREAARGKQTGRTQEIQRLIGRALRSVFDLKKLGERTIQLDCDVLQADGGTRTAAITGAYVAAFDAVSFLLSQGKISESPLLDAVAAISVGIKDGQALLDLEYVEDSTCDTDMNVVMTGAGHFVELQGTAEGVAFTRAEVDVLLNLAEKGIRDLLVAQRQALGLF</sequence>
<evidence type="ECO:0000313" key="9">
    <source>
        <dbReference type="EMBL" id="MBB3194313.1"/>
    </source>
</evidence>
<dbReference type="InterPro" id="IPR020568">
    <property type="entry name" value="Ribosomal_Su5_D2-typ_SF"/>
</dbReference>
<comment type="catalytic activity">
    <reaction evidence="6">
        <text>tRNA(n+1) + phosphate = tRNA(n) + a ribonucleoside 5'-diphosphate</text>
        <dbReference type="Rhea" id="RHEA:10628"/>
        <dbReference type="Rhea" id="RHEA-COMP:17343"/>
        <dbReference type="Rhea" id="RHEA-COMP:17344"/>
        <dbReference type="ChEBI" id="CHEBI:43474"/>
        <dbReference type="ChEBI" id="CHEBI:57930"/>
        <dbReference type="ChEBI" id="CHEBI:173114"/>
        <dbReference type="EC" id="2.7.7.56"/>
    </reaction>
</comment>
<dbReference type="PROSITE" id="PS01277">
    <property type="entry name" value="RIBONUCLEASE_PH"/>
    <property type="match status" value="1"/>
</dbReference>
<keyword evidence="3 6" id="KW-0820">tRNA-binding</keyword>
<evidence type="ECO:0000256" key="6">
    <source>
        <dbReference type="HAMAP-Rule" id="MF_00564"/>
    </source>
</evidence>
<keyword evidence="6 9" id="KW-0808">Transferase</keyword>
<evidence type="ECO:0000259" key="7">
    <source>
        <dbReference type="Pfam" id="PF01138"/>
    </source>
</evidence>
<protein>
    <recommendedName>
        <fullName evidence="6">Ribonuclease PH</fullName>
        <shortName evidence="6">RNase PH</shortName>
        <ecNumber evidence="6">2.7.7.56</ecNumber>
    </recommendedName>
    <alternativeName>
        <fullName evidence="6">tRNA nucleotidyltransferase</fullName>
    </alternativeName>
</protein>
<proteinExistence type="inferred from homology"/>
<organism evidence="9 10">
    <name type="scientific">Roseateles terrae</name>
    <dbReference type="NCBI Taxonomy" id="431060"/>
    <lineage>
        <taxon>Bacteria</taxon>
        <taxon>Pseudomonadati</taxon>
        <taxon>Pseudomonadota</taxon>
        <taxon>Betaproteobacteria</taxon>
        <taxon>Burkholderiales</taxon>
        <taxon>Sphaerotilaceae</taxon>
        <taxon>Roseateles</taxon>
    </lineage>
</organism>
<keyword evidence="4 6" id="KW-0819">tRNA processing</keyword>
<dbReference type="InterPro" id="IPR036345">
    <property type="entry name" value="ExoRNase_PH_dom2_sf"/>
</dbReference>
<dbReference type="NCBIfam" id="TIGR01966">
    <property type="entry name" value="RNasePH"/>
    <property type="match status" value="1"/>
</dbReference>
<dbReference type="InterPro" id="IPR002381">
    <property type="entry name" value="RNase_PH_bac-type"/>
</dbReference>
<feature type="domain" description="Exoribonuclease phosphorolytic" evidence="8">
    <location>
        <begin position="162"/>
        <end position="229"/>
    </location>
</feature>
<dbReference type="InterPro" id="IPR027408">
    <property type="entry name" value="PNPase/RNase_PH_dom_sf"/>
</dbReference>
<keyword evidence="10" id="KW-1185">Reference proteome</keyword>
<evidence type="ECO:0000259" key="8">
    <source>
        <dbReference type="Pfam" id="PF03725"/>
    </source>
</evidence>
<dbReference type="SUPFAM" id="SSF55666">
    <property type="entry name" value="Ribonuclease PH domain 2-like"/>
    <property type="match status" value="1"/>
</dbReference>
<name>A0ABR6GQC7_9BURK</name>
<dbReference type="SUPFAM" id="SSF54211">
    <property type="entry name" value="Ribosomal protein S5 domain 2-like"/>
    <property type="match status" value="1"/>
</dbReference>
<dbReference type="PANTHER" id="PTHR11953">
    <property type="entry name" value="EXOSOME COMPLEX COMPONENT"/>
    <property type="match status" value="1"/>
</dbReference>
<accession>A0ABR6GQC7</accession>
<dbReference type="RefSeq" id="WP_088450321.1">
    <property type="nucleotide sequence ID" value="NZ_JACHXO010000002.1"/>
</dbReference>
<dbReference type="PANTHER" id="PTHR11953:SF0">
    <property type="entry name" value="EXOSOME COMPLEX COMPONENT RRP41"/>
    <property type="match status" value="1"/>
</dbReference>
<comment type="function">
    <text evidence="6">Phosphorolytic 3'-5' exoribonuclease that plays an important role in tRNA 3'-end maturation. Removes nucleotide residues following the 3'-CCA terminus of tRNAs; can also add nucleotides to the ends of RNA molecules by using nucleoside diphosphates as substrates, but this may not be physiologically important. Probably plays a role in initiation of 16S rRNA degradation (leading to ribosome degradation) during starvation.</text>
</comment>